<dbReference type="Proteomes" id="UP000483820">
    <property type="component" value="Chromosome IV"/>
</dbReference>
<feature type="compositionally biased region" description="Basic and acidic residues" evidence="1">
    <location>
        <begin position="342"/>
        <end position="357"/>
    </location>
</feature>
<reference evidence="2 3" key="1">
    <citation type="submission" date="2019-12" db="EMBL/GenBank/DDBJ databases">
        <title>Chromosome-level assembly of the Caenorhabditis remanei genome.</title>
        <authorList>
            <person name="Teterina A.A."/>
            <person name="Willis J.H."/>
            <person name="Phillips P.C."/>
        </authorList>
    </citation>
    <scope>NUCLEOTIDE SEQUENCE [LARGE SCALE GENOMIC DNA]</scope>
    <source>
        <strain evidence="2 3">PX506</strain>
        <tissue evidence="2">Whole organism</tissue>
    </source>
</reference>
<dbReference type="GeneID" id="9799395"/>
<feature type="compositionally biased region" description="Basic and acidic residues" evidence="1">
    <location>
        <begin position="279"/>
        <end position="292"/>
    </location>
</feature>
<feature type="region of interest" description="Disordered" evidence="1">
    <location>
        <begin position="264"/>
        <end position="292"/>
    </location>
</feature>
<gene>
    <name evidence="2" type="ORF">GCK72_013314</name>
</gene>
<evidence type="ECO:0000313" key="3">
    <source>
        <dbReference type="Proteomes" id="UP000483820"/>
    </source>
</evidence>
<comment type="caution">
    <text evidence="2">The sequence shown here is derived from an EMBL/GenBank/DDBJ whole genome shotgun (WGS) entry which is preliminary data.</text>
</comment>
<dbReference type="KEGG" id="crq:GCK72_013314"/>
<organism evidence="2 3">
    <name type="scientific">Caenorhabditis remanei</name>
    <name type="common">Caenorhabditis vulgaris</name>
    <dbReference type="NCBI Taxonomy" id="31234"/>
    <lineage>
        <taxon>Eukaryota</taxon>
        <taxon>Metazoa</taxon>
        <taxon>Ecdysozoa</taxon>
        <taxon>Nematoda</taxon>
        <taxon>Chromadorea</taxon>
        <taxon>Rhabditida</taxon>
        <taxon>Rhabditina</taxon>
        <taxon>Rhabditomorpha</taxon>
        <taxon>Rhabditoidea</taxon>
        <taxon>Rhabditidae</taxon>
        <taxon>Peloderinae</taxon>
        <taxon>Caenorhabditis</taxon>
    </lineage>
</organism>
<name>A0A6A5GNH6_CAERE</name>
<feature type="region of interest" description="Disordered" evidence="1">
    <location>
        <begin position="342"/>
        <end position="373"/>
    </location>
</feature>
<dbReference type="EMBL" id="WUAV01000004">
    <property type="protein sequence ID" value="KAF1756860.1"/>
    <property type="molecule type" value="Genomic_DNA"/>
</dbReference>
<accession>A0A6A5GNH6</accession>
<sequence>MNQSILSTSNTKLSNSILEKIYEFWQQPENYKHVPVEIALELFNSNKIKIRELAWYLETSPNIPQNFEEICKGLVEKHFPQFIHEKEGMVYYNWYGFFQYCVYVQDDEDYNQQEEMHQRKLKEYESQLTAMEMISAGTEMVQKIIENKRELMMTNPKKALKIVEPAQWIMYKRFNDIDRSKYQKEYIRLLSSNEAPREAHFSAFEEVMKEVLKKQQQDFIEKENNKCSKAIPKKPNTKTTKKSETAVDLSFLKPYLSNDAIKRVEENAGKNSNKKGKVKKQEQKNEVNEEVKEEEKVLTVRDFLKMKKESRKSSMDILKKHRVQPSEEFGWKVNVDCNNRKENIENKNSNSKKEWTSKRNLQFHPGNNVLPNC</sequence>
<evidence type="ECO:0000256" key="1">
    <source>
        <dbReference type="SAM" id="MobiDB-lite"/>
    </source>
</evidence>
<dbReference type="RefSeq" id="XP_003101242.2">
    <property type="nucleotide sequence ID" value="XM_003101194.2"/>
</dbReference>
<evidence type="ECO:0000313" key="2">
    <source>
        <dbReference type="EMBL" id="KAF1756860.1"/>
    </source>
</evidence>
<dbReference type="CTD" id="9799395"/>
<protein>
    <submittedName>
        <fullName evidence="2">Uncharacterized protein</fullName>
    </submittedName>
</protein>
<dbReference type="AlphaFoldDB" id="A0A6A5GNH6"/>
<proteinExistence type="predicted"/>